<dbReference type="OrthoDB" id="7867689at2"/>
<name>A0A497X5K9_9RHOB</name>
<feature type="transmembrane region" description="Helical" evidence="1">
    <location>
        <begin position="22"/>
        <end position="41"/>
    </location>
</feature>
<evidence type="ECO:0008006" key="4">
    <source>
        <dbReference type="Google" id="ProtNLM"/>
    </source>
</evidence>
<reference evidence="2 3" key="1">
    <citation type="submission" date="2018-10" db="EMBL/GenBank/DDBJ databases">
        <title>Genomic Encyclopedia of Archaeal and Bacterial Type Strains, Phase II (KMG-II): from individual species to whole genera.</title>
        <authorList>
            <person name="Goeker M."/>
        </authorList>
    </citation>
    <scope>NUCLEOTIDE SEQUENCE [LARGE SCALE GENOMIC DNA]</scope>
    <source>
        <strain evidence="2 3">DSM 29466</strain>
    </source>
</reference>
<keyword evidence="1" id="KW-0472">Membrane</keyword>
<proteinExistence type="predicted"/>
<evidence type="ECO:0000256" key="1">
    <source>
        <dbReference type="SAM" id="Phobius"/>
    </source>
</evidence>
<dbReference type="Proteomes" id="UP000269157">
    <property type="component" value="Unassembled WGS sequence"/>
</dbReference>
<evidence type="ECO:0000313" key="3">
    <source>
        <dbReference type="Proteomes" id="UP000269157"/>
    </source>
</evidence>
<gene>
    <name evidence="2" type="ORF">BCF46_0762</name>
</gene>
<dbReference type="EMBL" id="RCCE01000001">
    <property type="protein sequence ID" value="RLJ60559.1"/>
    <property type="molecule type" value="Genomic_DNA"/>
</dbReference>
<protein>
    <recommendedName>
        <fullName evidence="4">Flp pilus assembly pilin Flp</fullName>
    </recommendedName>
</protein>
<dbReference type="RefSeq" id="WP_121021829.1">
    <property type="nucleotide sequence ID" value="NZ_RCCE01000001.1"/>
</dbReference>
<keyword evidence="3" id="KW-1185">Reference proteome</keyword>
<sequence>MTLNTLIKNFAADETAAVTQEMMVIAAAGGFLSIAAMVYVLGGVEQLEDDTGYQLKVQEKVTTF</sequence>
<accession>A0A497X5K9</accession>
<keyword evidence="1" id="KW-0812">Transmembrane</keyword>
<comment type="caution">
    <text evidence="2">The sequence shown here is derived from an EMBL/GenBank/DDBJ whole genome shotgun (WGS) entry which is preliminary data.</text>
</comment>
<dbReference type="AlphaFoldDB" id="A0A497X5K9"/>
<organism evidence="2 3">
    <name type="scientific">Litoreibacter meonggei</name>
    <dbReference type="NCBI Taxonomy" id="1049199"/>
    <lineage>
        <taxon>Bacteria</taxon>
        <taxon>Pseudomonadati</taxon>
        <taxon>Pseudomonadota</taxon>
        <taxon>Alphaproteobacteria</taxon>
        <taxon>Rhodobacterales</taxon>
        <taxon>Roseobacteraceae</taxon>
        <taxon>Litoreibacter</taxon>
    </lineage>
</organism>
<keyword evidence="1" id="KW-1133">Transmembrane helix</keyword>
<evidence type="ECO:0000313" key="2">
    <source>
        <dbReference type="EMBL" id="RLJ60559.1"/>
    </source>
</evidence>